<dbReference type="Proteomes" id="UP001221413">
    <property type="component" value="Unassembled WGS sequence"/>
</dbReference>
<evidence type="ECO:0000313" key="2">
    <source>
        <dbReference type="EMBL" id="KAJ6261853.1"/>
    </source>
</evidence>
<protein>
    <submittedName>
        <fullName evidence="2">Uncharacterized protein</fullName>
    </submittedName>
</protein>
<dbReference type="AlphaFoldDB" id="A0AAD6IZW3"/>
<dbReference type="EMBL" id="JAQGDS010000003">
    <property type="protein sequence ID" value="KAJ6261853.1"/>
    <property type="molecule type" value="Genomic_DNA"/>
</dbReference>
<gene>
    <name evidence="2" type="ORF">Dda_2652</name>
</gene>
<accession>A0AAD6IZW3</accession>
<evidence type="ECO:0000256" key="1">
    <source>
        <dbReference type="SAM" id="MobiDB-lite"/>
    </source>
</evidence>
<comment type="caution">
    <text evidence="2">The sequence shown here is derived from an EMBL/GenBank/DDBJ whole genome shotgun (WGS) entry which is preliminary data.</text>
</comment>
<evidence type="ECO:0000313" key="3">
    <source>
        <dbReference type="Proteomes" id="UP001221413"/>
    </source>
</evidence>
<keyword evidence="3" id="KW-1185">Reference proteome</keyword>
<proteinExistence type="predicted"/>
<feature type="compositionally biased region" description="Basic and acidic residues" evidence="1">
    <location>
        <begin position="1"/>
        <end position="20"/>
    </location>
</feature>
<reference evidence="2" key="1">
    <citation type="submission" date="2023-01" db="EMBL/GenBank/DDBJ databases">
        <title>The chitinases involved in constricting ring structure development in the nematode-trapping fungus Drechslerella dactyloides.</title>
        <authorList>
            <person name="Wang R."/>
            <person name="Zhang L."/>
            <person name="Tang P."/>
            <person name="Li S."/>
            <person name="Liang L."/>
        </authorList>
    </citation>
    <scope>NUCLEOTIDE SEQUENCE</scope>
    <source>
        <strain evidence="2">YMF1.00031</strain>
    </source>
</reference>
<sequence length="72" mass="8202">MKTNEIIDERNGDGRRDEMRCSQSGATMIEKEKAEKQKFIPAKGLPFLFSSFTFQPDADPGTDQPELYSERS</sequence>
<feature type="region of interest" description="Disordered" evidence="1">
    <location>
        <begin position="1"/>
        <end position="21"/>
    </location>
</feature>
<organism evidence="2 3">
    <name type="scientific">Drechslerella dactyloides</name>
    <name type="common">Nematode-trapping fungus</name>
    <name type="synonym">Arthrobotrys dactyloides</name>
    <dbReference type="NCBI Taxonomy" id="74499"/>
    <lineage>
        <taxon>Eukaryota</taxon>
        <taxon>Fungi</taxon>
        <taxon>Dikarya</taxon>
        <taxon>Ascomycota</taxon>
        <taxon>Pezizomycotina</taxon>
        <taxon>Orbiliomycetes</taxon>
        <taxon>Orbiliales</taxon>
        <taxon>Orbiliaceae</taxon>
        <taxon>Drechslerella</taxon>
    </lineage>
</organism>
<name>A0AAD6IZW3_DREDA</name>